<reference evidence="1" key="1">
    <citation type="submission" date="2020-06" db="EMBL/GenBank/DDBJ databases">
        <authorList>
            <person name="Li T."/>
            <person name="Hu X."/>
            <person name="Zhang T."/>
            <person name="Song X."/>
            <person name="Zhang H."/>
            <person name="Dai N."/>
            <person name="Sheng W."/>
            <person name="Hou X."/>
            <person name="Wei L."/>
        </authorList>
    </citation>
    <scope>NUCLEOTIDE SEQUENCE</scope>
    <source>
        <strain evidence="1">KEN1</strain>
        <tissue evidence="1">Leaf</tissue>
    </source>
</reference>
<organism evidence="1">
    <name type="scientific">Sesamum latifolium</name>
    <dbReference type="NCBI Taxonomy" id="2727402"/>
    <lineage>
        <taxon>Eukaryota</taxon>
        <taxon>Viridiplantae</taxon>
        <taxon>Streptophyta</taxon>
        <taxon>Embryophyta</taxon>
        <taxon>Tracheophyta</taxon>
        <taxon>Spermatophyta</taxon>
        <taxon>Magnoliopsida</taxon>
        <taxon>eudicotyledons</taxon>
        <taxon>Gunneridae</taxon>
        <taxon>Pentapetalae</taxon>
        <taxon>asterids</taxon>
        <taxon>lamiids</taxon>
        <taxon>Lamiales</taxon>
        <taxon>Pedaliaceae</taxon>
        <taxon>Sesamum</taxon>
    </lineage>
</organism>
<name>A0AAW2YBM9_9LAMI</name>
<sequence>MPPVSVRSECPVPTLAYNSTGERQRLLVNNKPDVLTTSLQCLLVECPMKSLSWVTVQRPE</sequence>
<reference evidence="1" key="2">
    <citation type="journal article" date="2024" name="Plant">
        <title>Genomic evolution and insights into agronomic trait innovations of Sesamum species.</title>
        <authorList>
            <person name="Miao H."/>
            <person name="Wang L."/>
            <person name="Qu L."/>
            <person name="Liu H."/>
            <person name="Sun Y."/>
            <person name="Le M."/>
            <person name="Wang Q."/>
            <person name="Wei S."/>
            <person name="Zheng Y."/>
            <person name="Lin W."/>
            <person name="Duan Y."/>
            <person name="Cao H."/>
            <person name="Xiong S."/>
            <person name="Wang X."/>
            <person name="Wei L."/>
            <person name="Li C."/>
            <person name="Ma Q."/>
            <person name="Ju M."/>
            <person name="Zhao R."/>
            <person name="Li G."/>
            <person name="Mu C."/>
            <person name="Tian Q."/>
            <person name="Mei H."/>
            <person name="Zhang T."/>
            <person name="Gao T."/>
            <person name="Zhang H."/>
        </authorList>
    </citation>
    <scope>NUCLEOTIDE SEQUENCE</scope>
    <source>
        <strain evidence="1">KEN1</strain>
    </source>
</reference>
<protein>
    <submittedName>
        <fullName evidence="1">Uncharacterized protein</fullName>
    </submittedName>
</protein>
<evidence type="ECO:0000313" key="1">
    <source>
        <dbReference type="EMBL" id="KAL0463227.1"/>
    </source>
</evidence>
<comment type="caution">
    <text evidence="1">The sequence shown here is derived from an EMBL/GenBank/DDBJ whole genome shotgun (WGS) entry which is preliminary data.</text>
</comment>
<gene>
    <name evidence="1" type="ORF">Slati_0210300</name>
</gene>
<dbReference type="AlphaFoldDB" id="A0AAW2YBM9"/>
<dbReference type="EMBL" id="JACGWN010000001">
    <property type="protein sequence ID" value="KAL0463227.1"/>
    <property type="molecule type" value="Genomic_DNA"/>
</dbReference>
<accession>A0AAW2YBM9</accession>
<proteinExistence type="predicted"/>